<accession>A0A1I5WJJ8</accession>
<dbReference type="InParanoid" id="A0A1I5WJJ8"/>
<name>A0A1I5WJJ8_9ACTN</name>
<dbReference type="EMBL" id="FOVH01000024">
    <property type="protein sequence ID" value="SFQ20012.1"/>
    <property type="molecule type" value="Genomic_DNA"/>
</dbReference>
<organism evidence="1 2">
    <name type="scientific">Actinomadura madurae</name>
    <dbReference type="NCBI Taxonomy" id="1993"/>
    <lineage>
        <taxon>Bacteria</taxon>
        <taxon>Bacillati</taxon>
        <taxon>Actinomycetota</taxon>
        <taxon>Actinomycetes</taxon>
        <taxon>Streptosporangiales</taxon>
        <taxon>Thermomonosporaceae</taxon>
        <taxon>Actinomadura</taxon>
    </lineage>
</organism>
<evidence type="ECO:0000313" key="1">
    <source>
        <dbReference type="EMBL" id="SFQ20012.1"/>
    </source>
</evidence>
<evidence type="ECO:0000313" key="2">
    <source>
        <dbReference type="Proteomes" id="UP000183413"/>
    </source>
</evidence>
<proteinExistence type="predicted"/>
<sequence>MIDRLIEFTQSRGEFLDLSSCLLGLAGQGLLTRVDLVQQEPVRVLPGHAGRQDGLEVPVNRRAITSLIAQYTRD</sequence>
<dbReference type="AlphaFoldDB" id="A0A1I5WJJ8"/>
<keyword evidence="2" id="KW-1185">Reference proteome</keyword>
<dbReference type="Proteomes" id="UP000183413">
    <property type="component" value="Unassembled WGS sequence"/>
</dbReference>
<gene>
    <name evidence="1" type="ORF">SAMN04489713_1243</name>
</gene>
<reference evidence="1 2" key="1">
    <citation type="submission" date="2016-10" db="EMBL/GenBank/DDBJ databases">
        <authorList>
            <person name="de Groot N.N."/>
        </authorList>
    </citation>
    <scope>NUCLEOTIDE SEQUENCE [LARGE SCALE GENOMIC DNA]</scope>
    <source>
        <strain evidence="1 2">DSM 43067</strain>
    </source>
</reference>
<protein>
    <submittedName>
        <fullName evidence="1">Uncharacterized protein</fullName>
    </submittedName>
</protein>